<dbReference type="GO" id="GO:0005634">
    <property type="term" value="C:nucleus"/>
    <property type="evidence" value="ECO:0007669"/>
    <property type="project" value="TreeGrafter"/>
</dbReference>
<dbReference type="GO" id="GO:0042393">
    <property type="term" value="F:histone binding"/>
    <property type="evidence" value="ECO:0007669"/>
    <property type="project" value="TreeGrafter"/>
</dbReference>
<protein>
    <submittedName>
        <fullName evidence="9">Protein strawberry notch homolog 1</fullName>
    </submittedName>
</protein>
<feature type="region of interest" description="Disordered" evidence="5">
    <location>
        <begin position="1"/>
        <end position="93"/>
    </location>
</feature>
<dbReference type="GeneID" id="108046498"/>
<dbReference type="SUPFAM" id="SSF52540">
    <property type="entry name" value="P-loop containing nucleoside triphosphate hydrolases"/>
    <property type="match status" value="2"/>
</dbReference>
<feature type="domain" description="SBNO alpha/beta" evidence="8">
    <location>
        <begin position="1723"/>
        <end position="1843"/>
    </location>
</feature>
<feature type="compositionally biased region" description="Low complexity" evidence="5">
    <location>
        <begin position="124"/>
        <end position="139"/>
    </location>
</feature>
<dbReference type="RefSeq" id="XP_016981692.2">
    <property type="nucleotide sequence ID" value="XM_017126203.2"/>
</dbReference>
<evidence type="ECO:0000259" key="8">
    <source>
        <dbReference type="Pfam" id="PF25373"/>
    </source>
</evidence>
<dbReference type="InterPro" id="IPR026937">
    <property type="entry name" value="SBNO_Helicase_C_dom"/>
</dbReference>
<evidence type="ECO:0000256" key="5">
    <source>
        <dbReference type="SAM" id="MobiDB-lite"/>
    </source>
</evidence>
<accession>A0A6P4EU76</accession>
<dbReference type="OrthoDB" id="421838at2759"/>
<dbReference type="InterPro" id="IPR057332">
    <property type="entry name" value="SBNO_a/b_dom"/>
</dbReference>
<evidence type="ECO:0000256" key="2">
    <source>
        <dbReference type="ARBA" id="ARBA00023015"/>
    </source>
</evidence>
<feature type="compositionally biased region" description="Basic and acidic residues" evidence="5">
    <location>
        <begin position="111"/>
        <end position="120"/>
    </location>
</feature>
<dbReference type="Pfam" id="PF13871">
    <property type="entry name" value="Helicase_C_4"/>
    <property type="match status" value="1"/>
</dbReference>
<gene>
    <name evidence="9" type="primary">LOC108046498</name>
</gene>
<evidence type="ECO:0000313" key="9">
    <source>
        <dbReference type="RefSeq" id="XP_016981692.1"/>
    </source>
</evidence>
<proteinExistence type="inferred from homology"/>
<comment type="similarity">
    <text evidence="1">Belongs to the SBNO family.</text>
</comment>
<reference evidence="9" key="1">
    <citation type="submission" date="2025-08" db="UniProtKB">
        <authorList>
            <consortium name="RefSeq"/>
        </authorList>
    </citation>
    <scope>IDENTIFICATION</scope>
</reference>
<feature type="compositionally biased region" description="Polar residues" evidence="5">
    <location>
        <begin position="52"/>
        <end position="66"/>
    </location>
</feature>
<dbReference type="InterPro" id="IPR039187">
    <property type="entry name" value="SNO_AAA"/>
</dbReference>
<dbReference type="FunFam" id="3.40.50.300:FF:000342">
    <property type="entry name" value="Protein strawberry notch homolog 2"/>
    <property type="match status" value="1"/>
</dbReference>
<feature type="compositionally biased region" description="Basic and acidic residues" evidence="5">
    <location>
        <begin position="348"/>
        <end position="362"/>
    </location>
</feature>
<evidence type="ECO:0000256" key="3">
    <source>
        <dbReference type="ARBA" id="ARBA00023163"/>
    </source>
</evidence>
<dbReference type="InterPro" id="IPR026741">
    <property type="entry name" value="SNO"/>
</dbReference>
<dbReference type="GO" id="GO:0031490">
    <property type="term" value="F:chromatin DNA binding"/>
    <property type="evidence" value="ECO:0007669"/>
    <property type="project" value="TreeGrafter"/>
</dbReference>
<name>A0A6P4EU76_DRORH</name>
<dbReference type="OMA" id="IWDRIEH"/>
<feature type="compositionally biased region" description="Basic and acidic residues" evidence="5">
    <location>
        <begin position="171"/>
        <end position="185"/>
    </location>
</feature>
<dbReference type="InterPro" id="IPR027417">
    <property type="entry name" value="P-loop_NTPase"/>
</dbReference>
<organism evidence="9">
    <name type="scientific">Drosophila rhopaloa</name>
    <name type="common">Fruit fly</name>
    <dbReference type="NCBI Taxonomy" id="1041015"/>
    <lineage>
        <taxon>Eukaryota</taxon>
        <taxon>Metazoa</taxon>
        <taxon>Ecdysozoa</taxon>
        <taxon>Arthropoda</taxon>
        <taxon>Hexapoda</taxon>
        <taxon>Insecta</taxon>
        <taxon>Pterygota</taxon>
        <taxon>Neoptera</taxon>
        <taxon>Endopterygota</taxon>
        <taxon>Diptera</taxon>
        <taxon>Brachycera</taxon>
        <taxon>Muscomorpha</taxon>
        <taxon>Ephydroidea</taxon>
        <taxon>Drosophilidae</taxon>
        <taxon>Drosophila</taxon>
        <taxon>Sophophora</taxon>
    </lineage>
</organism>
<evidence type="ECO:0000256" key="1">
    <source>
        <dbReference type="ARBA" id="ARBA00006992"/>
    </source>
</evidence>
<dbReference type="PANTHER" id="PTHR12706">
    <property type="entry name" value="STRAWBERRY NOTCH-RELATED"/>
    <property type="match status" value="1"/>
</dbReference>
<feature type="domain" description="Strawberry notch AAA" evidence="7">
    <location>
        <begin position="842"/>
        <end position="1146"/>
    </location>
</feature>
<keyword evidence="3" id="KW-0804">Transcription</keyword>
<keyword evidence="2" id="KW-0805">Transcription regulation</keyword>
<feature type="region of interest" description="Disordered" evidence="5">
    <location>
        <begin position="1313"/>
        <end position="1334"/>
    </location>
</feature>
<feature type="region of interest" description="Disordered" evidence="5">
    <location>
        <begin position="1269"/>
        <end position="1296"/>
    </location>
</feature>
<dbReference type="Pfam" id="PF25373">
    <property type="entry name" value="SBNO"/>
    <property type="match status" value="1"/>
</dbReference>
<feature type="region of interest" description="Disordered" evidence="5">
    <location>
        <begin position="316"/>
        <end position="387"/>
    </location>
</feature>
<dbReference type="Gene3D" id="3.40.50.300">
    <property type="entry name" value="P-loop containing nucleotide triphosphate hydrolases"/>
    <property type="match status" value="2"/>
</dbReference>
<evidence type="ECO:0000259" key="6">
    <source>
        <dbReference type="Pfam" id="PF13871"/>
    </source>
</evidence>
<feature type="compositionally biased region" description="Basic and acidic residues" evidence="5">
    <location>
        <begin position="375"/>
        <end position="387"/>
    </location>
</feature>
<dbReference type="RefSeq" id="XP_016981692.1">
    <property type="nucleotide sequence ID" value="XM_017126203.1"/>
</dbReference>
<sequence>MSSRRRVGNAKKTADECEDHDVPVSTLGRQKPRVAKSQTRSKSVKRSDLDPTGSTKYETNPGSRQNSQKKEISQLMTGNARKSDTDSKAKANSAASICDALLVKDMSCWGKTKDTPKHSENYANTVTNVLRNTTNNLRTKNAPASPPKSNSTRSSHSRTRAPQRSCRNLSKNKENSTNEFKKQFQDYKIGPPKTPDFSGWTNYESDMQINNVEERPSSGKHWTDFDPKLVLKEVDDWAPETPQLKNDDQSLKSLNNALWKNEFDAVEQLSKSKGTSREKVNNELNFPEKCSQILAIKEKQDLKTKTVNKTSVLATEIWEQQPEAKSIPSRRSKSKVSPAPTSYLSESVENKGKQVRGRRDITPARSRSRANIPKEVQEQKRTSPNERTALRLAEEDESSIFRKLVDPSKKNQISSTSDRTQQYNKKEKNDLSFLQLEKDIIESKPHFPDADTDLDSDIEELLEEVENDLKKTHNNRDLLRLAEADSSSMYKKLNEPATKYDLKYLQAKTQSPSRKEKTPQNDPFSSPDFFNFNEQVKTNSSDDQLINVLSQIGSKNGASVEIQNDEDDIDSRLNAELRSLFSCDEPQSICEKIPIVDELFKKPLPPVNRKETEAEIDARLQAELDSLPMVEADTSNDSVETLLDSMFNPDPQTTDASGKDFTENIAFPKQTQVLNPLPAAIPNPMGYKTVEVVNPGVYQMPNPVAANQHRTLAKVPMVTRVKGVQGEDISVKYTTGPDGLITNVQMVPPSMPLAQKNTKGKELESFTASQLHQIMQSGQPYLPLPMTNSGSPAAMLKEPLKPRDAAFPPEESVEDEEVDYEEIGVADTFAAYWPSKLKFGMAHPDSVVETATLSSVELPDISYTLALPVKTTDYLSALQLEAVVYACQAHEQILPSGERAGFLLGDGAGVGKGRTIAGIIFDNYVKGRRRALWVSVSNDLKFDAERDLADIGAHEKVRVVAISKFKYSRIDSEENENFRRGVIFCTYTALIGESLTANSKYKTRLRQLVNWLGKKFDGVIVFDECHKAKNLSLMNVGKSTKTGTTVLELQKLLPNARVVYASATGASEPRNMAYMVRLGLWGPGTAYPEFYEFVNAVEKRGIGAMEIVAMDMKLRGTYIARQLSFKDVSFRIEEVAMPKEFRKSYNLAAELWAEINKKFQKACRLMCIENRVQKIITCQFWCAHQRFFKNLCIASKVNHVVKMTRHATRMGKAVVIGLQSTGESRTLEHLERHHGKLNTFVSTSKMIIQSFVEKHFPAPKRDSFHHLLNTGEFEPEARSRPPRPKKTKMNPDWFDDDMDAEAGESDIEMYESTWSADDERVKSGRKRRGRPPKVDKVEKITMQERILQHLCNNMRAQDNDGEPTYTFDNTKPQKANITERDVERCINSRELLLEKIEILGKRMPANTLDKLISELGGTNLVAEMTGRRGRVVRTECDGYKYEPRCDSDSSMDLVNYREKQRFMDGSKHVAIISEAASSGISLQSDKRVSNQRRRLHITLELPWSADRAIQQFGRTHRSNQVNSPEYVFVITDLAGERRFASTVAKRLESLGALTQGDRRATDARDLSQFNIDNSIGRSALENVMQQLTGEKPLEQEYIPQSYKGEFPYDCCVAMAGVGMLNVREENKIKFFSVEKDSNNISKFLNRILGCRVEIQNALFKFFLDKMYSLIMQMKRTGRFDLGILDLDAHGASVKSIKLMRFTRKHATGTAATELHTVTVERGMSFETALAKYRKEASQEHDGFYVLQQLRHNKNSSILCLQAQTTSADGGAPGKVSMQIYRPNTGPQVRLESLGSITSRYVKVVPEEAHDFWQQQYDLCLNMCSHAYWKRACPFPTGCEMGLRMRTYHVLSGLMLPIWDRIEHIIEKNNHKIQIIRVKTDVNKKIVGTVVPHTVYDALVADLSSDSIVESH</sequence>
<feature type="coiled-coil region" evidence="4">
    <location>
        <begin position="424"/>
        <end position="482"/>
    </location>
</feature>
<dbReference type="Pfam" id="PF13872">
    <property type="entry name" value="AAA_34"/>
    <property type="match status" value="1"/>
</dbReference>
<dbReference type="GO" id="GO:0006355">
    <property type="term" value="P:regulation of DNA-templated transcription"/>
    <property type="evidence" value="ECO:0007669"/>
    <property type="project" value="InterPro"/>
</dbReference>
<dbReference type="PANTHER" id="PTHR12706:SF30">
    <property type="entry name" value="PROTEIN STRAWBERRY NOTCH-RELATED"/>
    <property type="match status" value="1"/>
</dbReference>
<keyword evidence="4" id="KW-0175">Coiled coil</keyword>
<feature type="domain" description="Strawberry notch helicase C" evidence="6">
    <location>
        <begin position="1406"/>
        <end position="1685"/>
    </location>
</feature>
<feature type="region of interest" description="Disordered" evidence="5">
    <location>
        <begin position="110"/>
        <end position="202"/>
    </location>
</feature>
<evidence type="ECO:0000259" key="7">
    <source>
        <dbReference type="Pfam" id="PF13872"/>
    </source>
</evidence>
<evidence type="ECO:0000256" key="4">
    <source>
        <dbReference type="SAM" id="Coils"/>
    </source>
</evidence>